<dbReference type="GO" id="GO:0016779">
    <property type="term" value="F:nucleotidyltransferase activity"/>
    <property type="evidence" value="ECO:0007669"/>
    <property type="project" value="InterPro"/>
</dbReference>
<dbReference type="Gene3D" id="3.30.460.10">
    <property type="entry name" value="Beta Polymerase, domain 2"/>
    <property type="match status" value="1"/>
</dbReference>
<evidence type="ECO:0000313" key="2">
    <source>
        <dbReference type="EMBL" id="REJ06640.1"/>
    </source>
</evidence>
<protein>
    <submittedName>
        <fullName evidence="2">Nucleotidyltransferase domain-containing protein</fullName>
    </submittedName>
</protein>
<sequence>MDFTAATERFVAAHFPGATTVIVGGSTARGERTASSDIDLLLIGEELFTGDQTSAASTHAFEDEVFEVFAYTAAGFAEWAQRGVDQHRPVIVHMLVEGCVVREGAELDELREHWADVLEAGPELTEVEAVFRRYVITDVLDDLRDAADPLERHVLASVLFERTAELMLLAEGQWLGTGKWLPRRLRVLETDRVEALSAPLLAGDYGTLANRVQAELDRAGGRMQDGFVR</sequence>
<feature type="domain" description="Polymerase nucleotidyl transferase" evidence="1">
    <location>
        <begin position="11"/>
        <end position="50"/>
    </location>
</feature>
<name>A0A371NVX2_9MICO</name>
<accession>A0A371NVX2</accession>
<dbReference type="Proteomes" id="UP000262172">
    <property type="component" value="Unassembled WGS sequence"/>
</dbReference>
<organism evidence="2 3">
    <name type="scientific">Microbacterium bovistercoris</name>
    <dbReference type="NCBI Taxonomy" id="2293570"/>
    <lineage>
        <taxon>Bacteria</taxon>
        <taxon>Bacillati</taxon>
        <taxon>Actinomycetota</taxon>
        <taxon>Actinomycetes</taxon>
        <taxon>Micrococcales</taxon>
        <taxon>Microbacteriaceae</taxon>
        <taxon>Microbacterium</taxon>
    </lineage>
</organism>
<keyword evidence="2" id="KW-0808">Transferase</keyword>
<dbReference type="InterPro" id="IPR002934">
    <property type="entry name" value="Polymerase_NTP_transf_dom"/>
</dbReference>
<dbReference type="CDD" id="cd05403">
    <property type="entry name" value="NT_KNTase_like"/>
    <property type="match status" value="1"/>
</dbReference>
<proteinExistence type="predicted"/>
<gene>
    <name evidence="2" type="ORF">DY023_05960</name>
</gene>
<dbReference type="Pfam" id="PF01909">
    <property type="entry name" value="NTP_transf_2"/>
    <property type="match status" value="1"/>
</dbReference>
<keyword evidence="3" id="KW-1185">Reference proteome</keyword>
<dbReference type="OrthoDB" id="43980at2"/>
<dbReference type="SUPFAM" id="SSF81301">
    <property type="entry name" value="Nucleotidyltransferase"/>
    <property type="match status" value="1"/>
</dbReference>
<evidence type="ECO:0000313" key="3">
    <source>
        <dbReference type="Proteomes" id="UP000262172"/>
    </source>
</evidence>
<dbReference type="InterPro" id="IPR043519">
    <property type="entry name" value="NT_sf"/>
</dbReference>
<evidence type="ECO:0000259" key="1">
    <source>
        <dbReference type="Pfam" id="PF01909"/>
    </source>
</evidence>
<dbReference type="AlphaFoldDB" id="A0A371NVX2"/>
<dbReference type="EMBL" id="QUAB01000033">
    <property type="protein sequence ID" value="REJ06640.1"/>
    <property type="molecule type" value="Genomic_DNA"/>
</dbReference>
<comment type="caution">
    <text evidence="2">The sequence shown here is derived from an EMBL/GenBank/DDBJ whole genome shotgun (WGS) entry which is preliminary data.</text>
</comment>
<reference evidence="2 3" key="1">
    <citation type="submission" date="2018-08" db="EMBL/GenBank/DDBJ databases">
        <title>Isolation, diversity and antifungal activity of Actinobacteria from cow dung.</title>
        <authorList>
            <person name="Ling L."/>
        </authorList>
    </citation>
    <scope>NUCLEOTIDE SEQUENCE [LARGE SCALE GENOMIC DNA]</scope>
    <source>
        <strain evidence="2 3">NEAU-LLE</strain>
    </source>
</reference>
<dbReference type="RefSeq" id="WP_116241416.1">
    <property type="nucleotide sequence ID" value="NZ_QUAB01000033.1"/>
</dbReference>